<dbReference type="OrthoDB" id="48314at2759"/>
<feature type="compositionally biased region" description="Basic and acidic residues" evidence="4">
    <location>
        <begin position="602"/>
        <end position="611"/>
    </location>
</feature>
<dbReference type="Proteomes" id="UP000694845">
    <property type="component" value="Unplaced"/>
</dbReference>
<dbReference type="Gene3D" id="2.130.10.30">
    <property type="entry name" value="Regulator of chromosome condensation 1/beta-lactamase-inhibitor protein II"/>
    <property type="match status" value="2"/>
</dbReference>
<dbReference type="Pfam" id="PF02493">
    <property type="entry name" value="MORN"/>
    <property type="match status" value="7"/>
</dbReference>
<evidence type="ECO:0000259" key="6">
    <source>
        <dbReference type="PROSITE" id="PS50010"/>
    </source>
</evidence>
<dbReference type="InterPro" id="IPR003123">
    <property type="entry name" value="VPS9"/>
</dbReference>
<feature type="compositionally biased region" description="Basic and acidic residues" evidence="4">
    <location>
        <begin position="295"/>
        <end position="305"/>
    </location>
</feature>
<reference evidence="9" key="1">
    <citation type="submission" date="2025-08" db="UniProtKB">
        <authorList>
            <consortium name="RefSeq"/>
        </authorList>
    </citation>
    <scope>IDENTIFICATION</scope>
</reference>
<dbReference type="PROSITE" id="PS50003">
    <property type="entry name" value="PH_DOMAIN"/>
    <property type="match status" value="1"/>
</dbReference>
<feature type="repeat" description="RCC1" evidence="3">
    <location>
        <begin position="470"/>
        <end position="521"/>
    </location>
</feature>
<protein>
    <submittedName>
        <fullName evidence="9">Alsin-like isoform X1</fullName>
    </submittedName>
</protein>
<dbReference type="SUPFAM" id="SSF50729">
    <property type="entry name" value="PH domain-like"/>
    <property type="match status" value="1"/>
</dbReference>
<dbReference type="InterPro" id="IPR000219">
    <property type="entry name" value="DH_dom"/>
</dbReference>
<dbReference type="GO" id="GO:0016197">
    <property type="term" value="P:endosomal transport"/>
    <property type="evidence" value="ECO:0007669"/>
    <property type="project" value="TreeGrafter"/>
</dbReference>
<sequence length="1662" mass="183433">MEGNVEPDDADTAKQQQSLQSVAYFWKGFLSSTSPYSYPNLNTKNVIKVSLGSRHSAFLTDQHAVYCYGAGELGQLGHKKFSDVTKQPVLVQDLKGENVIDVVCGGNHTAVLCSDGIVFCWGDSSSGQCGIGQIEKTNAPQQVQISDTDSDPIITQISCGDSHTLALSSSTEIWAWGTGPQLGLGTGSTPVLTPRKVQGLVGKKVLQIACGSNHSLAVVQKVRSSKLSGTRLRDLDEEGSGTSSLQLTDEIYSLHEEGDIVIITDTRTTSSSVEEMPSMRSFSPDSIDVAARQAAKKDDATKSDSEDSNNSQGTYTVDEDKGQDAQAVKGEPMANGEVFHDQADSASTPTPTIRSERRLTFTESFDSASAKKYLAQQLKPLQLSEPPRPAERTSPKDRILASLPQAVASKISKLLSPVSLRSKFSLTEDVNQEDIEVEELMSCGSQPELGKGSDIRFSLEGPLDDSTLQTEVWSWGKGANGQLGQGDPLDKAQPLVIKQLANKGVVRVTAGPSHSMAITSSGHAYSWGSNSDGQLGHNGQLIPKRIKMPNNALVWDAAAGSTHTLLLADGNSCQPDIYYLGKQPSLQELKSEGRTGTPESSPLKENKEASKKRPMSSIAKGPTVKYAARAKQPEKLAFIRKCGWAQFVTAASDLCACIADKNASGFTAILHELATSERLLHYQLTTTRSTIIKALSGADINKVLEGTIYQQPFRQIIDLFSLLGTTVAHNSIGLTAAVQRSRDLTELAILKGGMEYRAVFEQYAIYVCNFVTIGGFTHMGKVGSDALSKHEAVFTELLNEEKPASYGAPLRGVMKLPLDRVKSYAYLLGKLKNYYAQGSTEFSLLSESSKAWETLQRNIDEKKAHAEETRAFWESCPSKLAEAIKKPDRRLLRDSRSNPLTLQNSGRLSQNWFLLFADIFIHVQTEGKSGNTEKFSTHQAYPLALIWAEPGQQANQNTIQLTMPEASLTLQAPSPAEKAEWLWSINQAIDTVLTNQKPGSVSPAAITGGQKIPPKLTRQGRYVFQGQSKFKDAVYEGVWHLGKTHGKGTLQWPDGRKYAGQFVQGQQHGYGVYTIPSTEKGVRAQVYEGEWQENCMSGYGSLRYSNGDIYQGDFNDGRRHGHGILHSSTGNLYIGEWQNDRRHGYGIVEERQRGEKYMGKWENGCRHGNGMVITLDGLYYEGVFAQNKLTGVGVLLTEDGTIYEGELTTGPTLSGKGVLMLPSGDFIDGSFSGLWGDGVKVNGTFSKAADSIPDHSRLTNAIGKFTVAADEKWEDVFNQVRSVLGLMESKRPDSQKAWAAIAVAISSRTQQEMERLHKDERSKVVEELQKIPSSGQSKGKITEEDYKSIQEYLAKAFDTSLHPLGKLLENLCIAYRETYIGLGAHRWLLPYAVDEIKSYVKRIYQLVRVLFSDLPNEHPTKPETPVHDHHTSDFHYYYDYSDSHAPPAVEAQIAKSASKPRQESTDDITCHITSDGLLYPIVLPRLYPALFTLYALKNEEEDQQYQERLKRLNERPDMALMAYLKVDQKFWLLEEVVKDSLKRISEIRDVSYISAVECLQNMSTTFSPRQKLLIIHTAWEAIKEAIEAHCSDNVTLGMDELFPIFQYVVIRARIPHLGSEIQLINDLMEVKADPGQWGHMFTTLEACYLLTRHDKLPEDCLD</sequence>
<dbReference type="InterPro" id="IPR051984">
    <property type="entry name" value="Alsin"/>
</dbReference>
<feature type="domain" description="DH" evidence="6">
    <location>
        <begin position="665"/>
        <end position="862"/>
    </location>
</feature>
<keyword evidence="8" id="KW-1185">Reference proteome</keyword>
<dbReference type="Pfam" id="PF00415">
    <property type="entry name" value="RCC1"/>
    <property type="match status" value="2"/>
</dbReference>
<dbReference type="Gene3D" id="1.20.1050.80">
    <property type="entry name" value="VPS9 domain"/>
    <property type="match status" value="1"/>
</dbReference>
<dbReference type="KEGG" id="aplc:110973041"/>
<dbReference type="GeneID" id="110973041"/>
<dbReference type="SUPFAM" id="SSF109993">
    <property type="entry name" value="VPS9 domain"/>
    <property type="match status" value="1"/>
</dbReference>
<feature type="repeat" description="RCC1" evidence="3">
    <location>
        <begin position="171"/>
        <end position="221"/>
    </location>
</feature>
<dbReference type="GO" id="GO:0031267">
    <property type="term" value="F:small GTPase binding"/>
    <property type="evidence" value="ECO:0007669"/>
    <property type="project" value="TreeGrafter"/>
</dbReference>
<dbReference type="InterPro" id="IPR009091">
    <property type="entry name" value="RCC1/BLIP-II"/>
</dbReference>
<dbReference type="CTD" id="57679"/>
<evidence type="ECO:0000256" key="2">
    <source>
        <dbReference type="ARBA" id="ARBA00022737"/>
    </source>
</evidence>
<dbReference type="Pfam" id="PF25383">
    <property type="entry name" value="PH_alsin"/>
    <property type="match status" value="1"/>
</dbReference>
<dbReference type="InterPro" id="IPR001849">
    <property type="entry name" value="PH_domain"/>
</dbReference>
<dbReference type="PANTHER" id="PTHR46089">
    <property type="entry name" value="ALSIN HOMOLOG"/>
    <property type="match status" value="1"/>
</dbReference>
<dbReference type="PANTHER" id="PTHR46089:SF2">
    <property type="entry name" value="ALSIN HOMOLOG"/>
    <property type="match status" value="1"/>
</dbReference>
<dbReference type="Gene3D" id="2.20.110.10">
    <property type="entry name" value="Histone H3 K4-specific methyltransferase SET7/9 N-terminal domain"/>
    <property type="match status" value="3"/>
</dbReference>
<evidence type="ECO:0000256" key="3">
    <source>
        <dbReference type="PROSITE-ProRule" id="PRU00235"/>
    </source>
</evidence>
<dbReference type="InterPro" id="IPR037191">
    <property type="entry name" value="VPS9_dom_sf"/>
</dbReference>
<accession>A0A8B7XEH6</accession>
<evidence type="ECO:0000256" key="4">
    <source>
        <dbReference type="SAM" id="MobiDB-lite"/>
    </source>
</evidence>
<dbReference type="PROSITE" id="PS51205">
    <property type="entry name" value="VPS9"/>
    <property type="match status" value="1"/>
</dbReference>
<dbReference type="PROSITE" id="PS50890">
    <property type="entry name" value="PUA"/>
    <property type="match status" value="1"/>
</dbReference>
<proteinExistence type="predicted"/>
<gene>
    <name evidence="9" type="primary">LOC110973041</name>
</gene>
<dbReference type="InterPro" id="IPR035899">
    <property type="entry name" value="DBL_dom_sf"/>
</dbReference>
<dbReference type="SUPFAM" id="SSF50985">
    <property type="entry name" value="RCC1/BLIP-II"/>
    <property type="match status" value="2"/>
</dbReference>
<dbReference type="InterPro" id="IPR000408">
    <property type="entry name" value="Reg_chr_condens"/>
</dbReference>
<dbReference type="InterPro" id="IPR059093">
    <property type="entry name" value="HA_Alsin"/>
</dbReference>
<dbReference type="InterPro" id="IPR058923">
    <property type="entry name" value="RCC1-like_dom"/>
</dbReference>
<dbReference type="InterPro" id="IPR011993">
    <property type="entry name" value="PH-like_dom_sf"/>
</dbReference>
<evidence type="ECO:0000259" key="7">
    <source>
        <dbReference type="PROSITE" id="PS51205"/>
    </source>
</evidence>
<organism evidence="8 9">
    <name type="scientific">Acanthaster planci</name>
    <name type="common">Crown-of-thorns starfish</name>
    <dbReference type="NCBI Taxonomy" id="133434"/>
    <lineage>
        <taxon>Eukaryota</taxon>
        <taxon>Metazoa</taxon>
        <taxon>Echinodermata</taxon>
        <taxon>Eleutherozoa</taxon>
        <taxon>Asterozoa</taxon>
        <taxon>Asteroidea</taxon>
        <taxon>Valvatacea</taxon>
        <taxon>Valvatida</taxon>
        <taxon>Acanthasteridae</taxon>
        <taxon>Acanthaster</taxon>
    </lineage>
</organism>
<dbReference type="Pfam" id="PF26202">
    <property type="entry name" value="HA_Alsin"/>
    <property type="match status" value="1"/>
</dbReference>
<keyword evidence="2" id="KW-0677">Repeat</keyword>
<dbReference type="Gene3D" id="2.30.29.30">
    <property type="entry name" value="Pleckstrin-homology domain (PH domain)/Phosphotyrosine-binding domain (PTB)"/>
    <property type="match status" value="1"/>
</dbReference>
<name>A0A8B7XEH6_ACAPL</name>
<dbReference type="GO" id="GO:0005737">
    <property type="term" value="C:cytoplasm"/>
    <property type="evidence" value="ECO:0007669"/>
    <property type="project" value="TreeGrafter"/>
</dbReference>
<dbReference type="InterPro" id="IPR003409">
    <property type="entry name" value="MORN"/>
</dbReference>
<feature type="domain" description="PH" evidence="5">
    <location>
        <begin position="893"/>
        <end position="990"/>
    </location>
</feature>
<dbReference type="Pfam" id="PF25582">
    <property type="entry name" value="DH_Alsin"/>
    <property type="match status" value="1"/>
</dbReference>
<dbReference type="PROSITE" id="PS50010">
    <property type="entry name" value="DH_2"/>
    <property type="match status" value="1"/>
</dbReference>
<dbReference type="InterPro" id="IPR057248">
    <property type="entry name" value="Alsin-like_PH"/>
</dbReference>
<dbReference type="PRINTS" id="PR00633">
    <property type="entry name" value="RCCNDNSATION"/>
</dbReference>
<dbReference type="SUPFAM" id="SSF82185">
    <property type="entry name" value="Histone H3 K4-specific methyltransferase SET7/9 N-terminal domain"/>
    <property type="match status" value="2"/>
</dbReference>
<dbReference type="Pfam" id="PF02204">
    <property type="entry name" value="VPS9"/>
    <property type="match status" value="1"/>
</dbReference>
<keyword evidence="1" id="KW-0344">Guanine-nucleotide releasing factor</keyword>
<feature type="repeat" description="RCC1" evidence="3">
    <location>
        <begin position="63"/>
        <end position="115"/>
    </location>
</feature>
<dbReference type="SMART" id="SM00698">
    <property type="entry name" value="MORN"/>
    <property type="match status" value="7"/>
</dbReference>
<feature type="region of interest" description="Disordered" evidence="4">
    <location>
        <begin position="290"/>
        <end position="322"/>
    </location>
</feature>
<dbReference type="PROSITE" id="PS00626">
    <property type="entry name" value="RCC1_2"/>
    <property type="match status" value="3"/>
</dbReference>
<feature type="region of interest" description="Disordered" evidence="4">
    <location>
        <begin position="590"/>
        <end position="620"/>
    </location>
</feature>
<evidence type="ECO:0000313" key="9">
    <source>
        <dbReference type="RefSeq" id="XP_022079158.1"/>
    </source>
</evidence>
<dbReference type="Gene3D" id="1.20.900.10">
    <property type="entry name" value="Dbl homology (DH) domain"/>
    <property type="match status" value="1"/>
</dbReference>
<dbReference type="GO" id="GO:0005085">
    <property type="term" value="F:guanyl-nucleotide exchange factor activity"/>
    <property type="evidence" value="ECO:0007669"/>
    <property type="project" value="UniProtKB-KW"/>
</dbReference>
<feature type="repeat" description="RCC1" evidence="3">
    <location>
        <begin position="522"/>
        <end position="570"/>
    </location>
</feature>
<evidence type="ECO:0000313" key="8">
    <source>
        <dbReference type="Proteomes" id="UP000694845"/>
    </source>
</evidence>
<feature type="domain" description="VPS9" evidence="7">
    <location>
        <begin position="1499"/>
        <end position="1660"/>
    </location>
</feature>
<dbReference type="PROSITE" id="PS50012">
    <property type="entry name" value="RCC1_3"/>
    <property type="match status" value="5"/>
</dbReference>
<dbReference type="RefSeq" id="XP_022079158.1">
    <property type="nucleotide sequence ID" value="XM_022223466.1"/>
</dbReference>
<feature type="repeat" description="RCC1" evidence="3">
    <location>
        <begin position="116"/>
        <end position="170"/>
    </location>
</feature>
<dbReference type="CDD" id="cd13269">
    <property type="entry name" value="PH_alsin"/>
    <property type="match status" value="1"/>
</dbReference>
<evidence type="ECO:0000256" key="1">
    <source>
        <dbReference type="ARBA" id="ARBA00022658"/>
    </source>
</evidence>
<dbReference type="SUPFAM" id="SSF48065">
    <property type="entry name" value="DBL homology domain (DH-domain)"/>
    <property type="match status" value="1"/>
</dbReference>
<evidence type="ECO:0000259" key="5">
    <source>
        <dbReference type="PROSITE" id="PS50003"/>
    </source>
</evidence>
<dbReference type="Pfam" id="PF25390">
    <property type="entry name" value="WD40_RLD"/>
    <property type="match status" value="1"/>
</dbReference>